<evidence type="ECO:0000256" key="1">
    <source>
        <dbReference type="SAM" id="Phobius"/>
    </source>
</evidence>
<keyword evidence="1" id="KW-0472">Membrane</keyword>
<accession>C3Y5J4</accession>
<dbReference type="InParanoid" id="C3Y5J4"/>
<evidence type="ECO:0000313" key="2">
    <source>
        <dbReference type="EMBL" id="EEN64241.1"/>
    </source>
</evidence>
<reference evidence="2" key="1">
    <citation type="journal article" date="2008" name="Nature">
        <title>The amphioxus genome and the evolution of the chordate karyotype.</title>
        <authorList>
            <consortium name="US DOE Joint Genome Institute (JGI-PGF)"/>
            <person name="Putnam N.H."/>
            <person name="Butts T."/>
            <person name="Ferrier D.E.K."/>
            <person name="Furlong R.F."/>
            <person name="Hellsten U."/>
            <person name="Kawashima T."/>
            <person name="Robinson-Rechavi M."/>
            <person name="Shoguchi E."/>
            <person name="Terry A."/>
            <person name="Yu J.-K."/>
            <person name="Benito-Gutierrez E.L."/>
            <person name="Dubchak I."/>
            <person name="Garcia-Fernandez J."/>
            <person name="Gibson-Brown J.J."/>
            <person name="Grigoriev I.V."/>
            <person name="Horton A.C."/>
            <person name="de Jong P.J."/>
            <person name="Jurka J."/>
            <person name="Kapitonov V.V."/>
            <person name="Kohara Y."/>
            <person name="Kuroki Y."/>
            <person name="Lindquist E."/>
            <person name="Lucas S."/>
            <person name="Osoegawa K."/>
            <person name="Pennacchio L.A."/>
            <person name="Salamov A.A."/>
            <person name="Satou Y."/>
            <person name="Sauka-Spengler T."/>
            <person name="Schmutz J."/>
            <person name="Shin-I T."/>
            <person name="Toyoda A."/>
            <person name="Bronner-Fraser M."/>
            <person name="Fujiyama A."/>
            <person name="Holland L.Z."/>
            <person name="Holland P.W.H."/>
            <person name="Satoh N."/>
            <person name="Rokhsar D.S."/>
        </authorList>
    </citation>
    <scope>NUCLEOTIDE SEQUENCE [LARGE SCALE GENOMIC DNA]</scope>
    <source>
        <strain evidence="2">S238N-H82</strain>
        <tissue evidence="2">Testes</tissue>
    </source>
</reference>
<gene>
    <name evidence="2" type="ORF">BRAFLDRAFT_87897</name>
</gene>
<feature type="transmembrane region" description="Helical" evidence="1">
    <location>
        <begin position="26"/>
        <end position="44"/>
    </location>
</feature>
<name>C3Y5J4_BRAFL</name>
<protein>
    <submittedName>
        <fullName evidence="2">Uncharacterized protein</fullName>
    </submittedName>
</protein>
<keyword evidence="1" id="KW-1133">Transmembrane helix</keyword>
<feature type="transmembrane region" description="Helical" evidence="1">
    <location>
        <begin position="81"/>
        <end position="102"/>
    </location>
</feature>
<feature type="transmembrane region" description="Helical" evidence="1">
    <location>
        <begin position="117"/>
        <end position="136"/>
    </location>
</feature>
<proteinExistence type="predicted"/>
<dbReference type="AlphaFoldDB" id="C3Y5J4"/>
<dbReference type="EMBL" id="GG666487">
    <property type="protein sequence ID" value="EEN64241.1"/>
    <property type="molecule type" value="Genomic_DNA"/>
</dbReference>
<sequence length="304" mass="34035">MDSRVQVTSPGGWRSHSTAWGMGNPYSVLGALLLLMGLVEFGQLGVRGGLMENITAFMSMANAVFSMVISGARRLTWATMFQLLCIASLLLDVVFGVLIFVLSEEKKSLLTSFPRDTLVFIAVEFITKAAILFFSIRISRQPQMKRSISSPRIGWDELERFHRYAAPEVNRTKREPVLQPTHEEDRPGEEEYVLLLTETSVSEVTSDGTTSDGTVHQDDNNVCACADGDIWVPRQPARKKAQKGLQGTRNGGLRKMQKTYKNYTKVCFTDNDSIAVHDGKEPLQEHIPDVVSVCLHYRRVIRNP</sequence>
<organism>
    <name type="scientific">Branchiostoma floridae</name>
    <name type="common">Florida lancelet</name>
    <name type="synonym">Amphioxus</name>
    <dbReference type="NCBI Taxonomy" id="7739"/>
    <lineage>
        <taxon>Eukaryota</taxon>
        <taxon>Metazoa</taxon>
        <taxon>Chordata</taxon>
        <taxon>Cephalochordata</taxon>
        <taxon>Leptocardii</taxon>
        <taxon>Amphioxiformes</taxon>
        <taxon>Branchiostomatidae</taxon>
        <taxon>Branchiostoma</taxon>
    </lineage>
</organism>
<keyword evidence="1" id="KW-0812">Transmembrane</keyword>
<feature type="transmembrane region" description="Helical" evidence="1">
    <location>
        <begin position="50"/>
        <end position="69"/>
    </location>
</feature>